<feature type="signal peptide" evidence="1">
    <location>
        <begin position="1"/>
        <end position="28"/>
    </location>
</feature>
<reference evidence="2 3" key="1">
    <citation type="submission" date="2016-11" db="EMBL/GenBank/DDBJ databases">
        <authorList>
            <person name="Jaros S."/>
            <person name="Januszkiewicz K."/>
            <person name="Wedrychowicz H."/>
        </authorList>
    </citation>
    <scope>NUCLEOTIDE SEQUENCE [LARGE SCALE GENOMIC DNA]</scope>
    <source>
        <strain evidence="2 3">DSM 18119</strain>
    </source>
</reference>
<name>A0A1M4XAK6_9BACT</name>
<proteinExistence type="predicted"/>
<dbReference type="EMBL" id="FQUU01000004">
    <property type="protein sequence ID" value="SHE90202.1"/>
    <property type="molecule type" value="Genomic_DNA"/>
</dbReference>
<evidence type="ECO:0000313" key="2">
    <source>
        <dbReference type="EMBL" id="SHE90202.1"/>
    </source>
</evidence>
<feature type="chain" id="PRO_5012092804" description="MetA-pathway of phenol degradation" evidence="1">
    <location>
        <begin position="29"/>
        <end position="281"/>
    </location>
</feature>
<keyword evidence="1" id="KW-0732">Signal</keyword>
<protein>
    <recommendedName>
        <fullName evidence="4">MetA-pathway of phenol degradation</fullName>
    </recommendedName>
</protein>
<evidence type="ECO:0008006" key="4">
    <source>
        <dbReference type="Google" id="ProtNLM"/>
    </source>
</evidence>
<dbReference type="AlphaFoldDB" id="A0A1M4XAK6"/>
<dbReference type="STRING" id="1121884.SAMN02745131_01396"/>
<dbReference type="Proteomes" id="UP000184048">
    <property type="component" value="Unassembled WGS sequence"/>
</dbReference>
<gene>
    <name evidence="2" type="ORF">SAMN02745131_01396</name>
</gene>
<evidence type="ECO:0000313" key="3">
    <source>
        <dbReference type="Proteomes" id="UP000184048"/>
    </source>
</evidence>
<keyword evidence="3" id="KW-1185">Reference proteome</keyword>
<evidence type="ECO:0000256" key="1">
    <source>
        <dbReference type="SAM" id="SignalP"/>
    </source>
</evidence>
<accession>A0A1M4XAK6</accession>
<sequence length="281" mass="31377">MYNLTYFISVKKVLLFIVLLTSGVTVLAQDSTSRENNDQSTKDEKRQRTNTLMKQEEEGNLNYVKQNGFGIQLRTNGYGIFFEVGRRKTPRVTSTYSIELTEIKHPKEEKTGGNFFSNPFIYGKINNFYQLNLGLGKQYIFGQKGNKNGVAVIGLAQGGLSLGLLKPYYITTNTSGSDETIKYSPEDSLVFLTYNNQNSGAGFTKGWGELKLKPGAYIKTALRFDFGRFNESVSAIEIGMSLNAYADKISIMAPVTLDGKAAGAQRFFYQGHIAFVFGRRK</sequence>
<organism evidence="2 3">
    <name type="scientific">Flavisolibacter ginsengisoli DSM 18119</name>
    <dbReference type="NCBI Taxonomy" id="1121884"/>
    <lineage>
        <taxon>Bacteria</taxon>
        <taxon>Pseudomonadati</taxon>
        <taxon>Bacteroidota</taxon>
        <taxon>Chitinophagia</taxon>
        <taxon>Chitinophagales</taxon>
        <taxon>Chitinophagaceae</taxon>
        <taxon>Flavisolibacter</taxon>
    </lineage>
</organism>